<sequence length="242" mass="25269">MAVTDKASSQEPGEVAGPGLQAALGAGALRLRGLLDGLTDDAARAPSALPGWTRGHVLSHVEGVAQALARQARYALRGRTVEVYDGGRPARDAAIEAGHGRGAAELAAAVGDALDEAEASWGAVGAGDWQRPVSYRDGTVLTAGLAWWRELEIHTADALLGSGPDRWPPQLCVHLVDFLTVRVPHGTELRLTAVDADRSWTLGRGEPVAVGGRLTDLAAWLAGRSPQQPLTGDPLPELGSWP</sequence>
<proteinExistence type="predicted"/>
<dbReference type="AlphaFoldDB" id="A0A9W4GZ03"/>
<keyword evidence="3" id="KW-1185">Reference proteome</keyword>
<dbReference type="SUPFAM" id="SSF55718">
    <property type="entry name" value="SCP-like"/>
    <property type="match status" value="1"/>
</dbReference>
<organism evidence="2 3">
    <name type="scientific">Actinacidiphila bryophytorum</name>
    <dbReference type="NCBI Taxonomy" id="1436133"/>
    <lineage>
        <taxon>Bacteria</taxon>
        <taxon>Bacillati</taxon>
        <taxon>Actinomycetota</taxon>
        <taxon>Actinomycetes</taxon>
        <taxon>Kitasatosporales</taxon>
        <taxon>Streptomycetaceae</taxon>
        <taxon>Actinacidiphila</taxon>
    </lineage>
</organism>
<protein>
    <submittedName>
        <fullName evidence="2">Maleylpyruvate isomerase, mycothiol-dependent</fullName>
        <ecNumber evidence="2">5.2.1.4</ecNumber>
    </submittedName>
</protein>
<dbReference type="EC" id="5.2.1.4" evidence="2"/>
<dbReference type="Gene3D" id="1.20.120.450">
    <property type="entry name" value="dinb family like domain"/>
    <property type="match status" value="1"/>
</dbReference>
<dbReference type="InterPro" id="IPR036527">
    <property type="entry name" value="SCP2_sterol-bd_dom_sf"/>
</dbReference>
<name>A0A9W4GZ03_9ACTN</name>
<gene>
    <name evidence="2" type="ORF">SBRY_130107</name>
</gene>
<dbReference type="NCBIfam" id="TIGR03083">
    <property type="entry name" value="maleylpyruvate isomerase family mycothiol-dependent enzyme"/>
    <property type="match status" value="1"/>
</dbReference>
<dbReference type="GO" id="GO:0050077">
    <property type="term" value="F:maleylpyruvate isomerase activity"/>
    <property type="evidence" value="ECO:0007669"/>
    <property type="project" value="UniProtKB-EC"/>
</dbReference>
<evidence type="ECO:0000313" key="2">
    <source>
        <dbReference type="EMBL" id="CAG7619808.1"/>
    </source>
</evidence>
<feature type="domain" description="Mycothiol-dependent maleylpyruvate isomerase metal-binding" evidence="1">
    <location>
        <begin position="27"/>
        <end position="158"/>
    </location>
</feature>
<dbReference type="SUPFAM" id="SSF109854">
    <property type="entry name" value="DinB/YfiT-like putative metalloenzymes"/>
    <property type="match status" value="1"/>
</dbReference>
<dbReference type="EMBL" id="CAJVAX010000005">
    <property type="protein sequence ID" value="CAG7619808.1"/>
    <property type="molecule type" value="Genomic_DNA"/>
</dbReference>
<dbReference type="GO" id="GO:0046872">
    <property type="term" value="F:metal ion binding"/>
    <property type="evidence" value="ECO:0007669"/>
    <property type="project" value="InterPro"/>
</dbReference>
<dbReference type="InterPro" id="IPR017517">
    <property type="entry name" value="Maleyloyr_isom"/>
</dbReference>
<reference evidence="2" key="1">
    <citation type="submission" date="2021-06" db="EMBL/GenBank/DDBJ databases">
        <authorList>
            <person name="Arsene-Ploetze F."/>
        </authorList>
    </citation>
    <scope>NUCLEOTIDE SEQUENCE</scope>
    <source>
        <strain evidence="2">SBRY1</strain>
    </source>
</reference>
<dbReference type="Pfam" id="PF11716">
    <property type="entry name" value="MDMPI_N"/>
    <property type="match status" value="1"/>
</dbReference>
<dbReference type="Proteomes" id="UP001153328">
    <property type="component" value="Unassembled WGS sequence"/>
</dbReference>
<dbReference type="InterPro" id="IPR024344">
    <property type="entry name" value="MDMPI_metal-binding"/>
</dbReference>
<accession>A0A9W4GZ03</accession>
<comment type="caution">
    <text evidence="2">The sequence shown here is derived from an EMBL/GenBank/DDBJ whole genome shotgun (WGS) entry which is preliminary data.</text>
</comment>
<evidence type="ECO:0000259" key="1">
    <source>
        <dbReference type="Pfam" id="PF11716"/>
    </source>
</evidence>
<keyword evidence="2" id="KW-0413">Isomerase</keyword>
<dbReference type="InterPro" id="IPR034660">
    <property type="entry name" value="DinB/YfiT-like"/>
</dbReference>
<evidence type="ECO:0000313" key="3">
    <source>
        <dbReference type="Proteomes" id="UP001153328"/>
    </source>
</evidence>